<evidence type="ECO:0000313" key="1">
    <source>
        <dbReference type="EMBL" id="VDM80644.1"/>
    </source>
</evidence>
<gene>
    <name evidence="1" type="ORF">SVUK_LOCUS15642</name>
</gene>
<protein>
    <submittedName>
        <fullName evidence="1">Uncharacterized protein</fullName>
    </submittedName>
</protein>
<organism evidence="1 2">
    <name type="scientific">Strongylus vulgaris</name>
    <name type="common">Blood worm</name>
    <dbReference type="NCBI Taxonomy" id="40348"/>
    <lineage>
        <taxon>Eukaryota</taxon>
        <taxon>Metazoa</taxon>
        <taxon>Ecdysozoa</taxon>
        <taxon>Nematoda</taxon>
        <taxon>Chromadorea</taxon>
        <taxon>Rhabditida</taxon>
        <taxon>Rhabditina</taxon>
        <taxon>Rhabditomorpha</taxon>
        <taxon>Strongyloidea</taxon>
        <taxon>Strongylidae</taxon>
        <taxon>Strongylus</taxon>
    </lineage>
</organism>
<name>A0A3P7JPP8_STRVU</name>
<dbReference type="Proteomes" id="UP000270094">
    <property type="component" value="Unassembled WGS sequence"/>
</dbReference>
<accession>A0A3P7JPP8</accession>
<evidence type="ECO:0000313" key="2">
    <source>
        <dbReference type="Proteomes" id="UP000270094"/>
    </source>
</evidence>
<sequence length="52" mass="6305">MSMKFNTIFRFIPLLHLHCHQQQQLEFMLLQTGYMYPILLQIALESKCIVHR</sequence>
<keyword evidence="2" id="KW-1185">Reference proteome</keyword>
<dbReference type="AlphaFoldDB" id="A0A3P7JPP8"/>
<reference evidence="1 2" key="1">
    <citation type="submission" date="2018-11" db="EMBL/GenBank/DDBJ databases">
        <authorList>
            <consortium name="Pathogen Informatics"/>
        </authorList>
    </citation>
    <scope>NUCLEOTIDE SEQUENCE [LARGE SCALE GENOMIC DNA]</scope>
</reference>
<dbReference type="EMBL" id="UYYB01109361">
    <property type="protein sequence ID" value="VDM80644.1"/>
    <property type="molecule type" value="Genomic_DNA"/>
</dbReference>
<proteinExistence type="predicted"/>